<dbReference type="Proteomes" id="UP001291623">
    <property type="component" value="Unassembled WGS sequence"/>
</dbReference>
<name>A0AAE1SXZ3_9SOLA</name>
<sequence length="142" mass="16292">MVTSVSINGPESRQKTTLDYADEWDLSEDEEYDNEGMEVFSKKRGRVVCDRLENYKALEVDMSFKDMEEGRQVVNYYALANKRALTIIKADTSRTRYGCEEGCPFRCLISRDGNSEGSRSKLSLVGTHVMRPLRILELMHPL</sequence>
<evidence type="ECO:0000313" key="4">
    <source>
        <dbReference type="Proteomes" id="UP001291623"/>
    </source>
</evidence>
<keyword evidence="4" id="KW-1185">Reference proteome</keyword>
<feature type="compositionally biased region" description="Polar residues" evidence="1">
    <location>
        <begin position="1"/>
        <end position="17"/>
    </location>
</feature>
<dbReference type="AlphaFoldDB" id="A0AAE1SXZ3"/>
<feature type="domain" description="Transposase MuDR plant" evidence="2">
    <location>
        <begin position="60"/>
        <end position="111"/>
    </location>
</feature>
<gene>
    <name evidence="3" type="ORF">RND71_004121</name>
</gene>
<organism evidence="3 4">
    <name type="scientific">Anisodus tanguticus</name>
    <dbReference type="NCBI Taxonomy" id="243964"/>
    <lineage>
        <taxon>Eukaryota</taxon>
        <taxon>Viridiplantae</taxon>
        <taxon>Streptophyta</taxon>
        <taxon>Embryophyta</taxon>
        <taxon>Tracheophyta</taxon>
        <taxon>Spermatophyta</taxon>
        <taxon>Magnoliopsida</taxon>
        <taxon>eudicotyledons</taxon>
        <taxon>Gunneridae</taxon>
        <taxon>Pentapetalae</taxon>
        <taxon>asterids</taxon>
        <taxon>lamiids</taxon>
        <taxon>Solanales</taxon>
        <taxon>Solanaceae</taxon>
        <taxon>Solanoideae</taxon>
        <taxon>Hyoscyameae</taxon>
        <taxon>Anisodus</taxon>
    </lineage>
</organism>
<protein>
    <recommendedName>
        <fullName evidence="2">Transposase MuDR plant domain-containing protein</fullName>
    </recommendedName>
</protein>
<comment type="caution">
    <text evidence="3">The sequence shown here is derived from an EMBL/GenBank/DDBJ whole genome shotgun (WGS) entry which is preliminary data.</text>
</comment>
<accession>A0AAE1SXZ3</accession>
<evidence type="ECO:0000313" key="3">
    <source>
        <dbReference type="EMBL" id="KAK4377825.1"/>
    </source>
</evidence>
<evidence type="ECO:0000259" key="2">
    <source>
        <dbReference type="Pfam" id="PF03108"/>
    </source>
</evidence>
<feature type="region of interest" description="Disordered" evidence="1">
    <location>
        <begin position="1"/>
        <end position="20"/>
    </location>
</feature>
<dbReference type="InterPro" id="IPR004332">
    <property type="entry name" value="Transposase_MuDR"/>
</dbReference>
<reference evidence="3" key="1">
    <citation type="submission" date="2023-12" db="EMBL/GenBank/DDBJ databases">
        <title>Genome assembly of Anisodus tanguticus.</title>
        <authorList>
            <person name="Wang Y.-J."/>
        </authorList>
    </citation>
    <scope>NUCLEOTIDE SEQUENCE</scope>
    <source>
        <strain evidence="3">KB-2021</strain>
        <tissue evidence="3">Leaf</tissue>
    </source>
</reference>
<dbReference type="Pfam" id="PF03108">
    <property type="entry name" value="DBD_Tnp_Mut"/>
    <property type="match status" value="1"/>
</dbReference>
<dbReference type="EMBL" id="JAVYJV010000002">
    <property type="protein sequence ID" value="KAK4377825.1"/>
    <property type="molecule type" value="Genomic_DNA"/>
</dbReference>
<evidence type="ECO:0000256" key="1">
    <source>
        <dbReference type="SAM" id="MobiDB-lite"/>
    </source>
</evidence>
<proteinExistence type="predicted"/>